<dbReference type="AlphaFoldDB" id="A0A0J9C0D7"/>
<dbReference type="GeneID" id="93165584"/>
<dbReference type="EMBL" id="ADLK01000025">
    <property type="protein sequence ID" value="KMW17919.1"/>
    <property type="molecule type" value="Genomic_DNA"/>
</dbReference>
<dbReference type="RefSeq" id="WP_048930281.1">
    <property type="nucleotide sequence ID" value="NZ_KQ235879.1"/>
</dbReference>
<evidence type="ECO:0000313" key="3">
    <source>
        <dbReference type="EMBL" id="KMW17919.1"/>
    </source>
</evidence>
<gene>
    <name evidence="3" type="ORF">HMPREF9470_03400</name>
</gene>
<dbReference type="PATRIC" id="fig|742734.4.peg.3644"/>
<dbReference type="Proteomes" id="UP000037392">
    <property type="component" value="Unassembled WGS sequence"/>
</dbReference>
<protein>
    <recommendedName>
        <fullName evidence="2">DUF3298 domain-containing protein</fullName>
    </recommendedName>
</protein>
<reference evidence="3 4" key="1">
    <citation type="submission" date="2011-04" db="EMBL/GenBank/DDBJ databases">
        <title>The Genome Sequence of Clostridium citroniae WAL-19142.</title>
        <authorList>
            <consortium name="The Broad Institute Genome Sequencing Platform"/>
            <person name="Earl A."/>
            <person name="Ward D."/>
            <person name="Feldgarden M."/>
            <person name="Gevers D."/>
            <person name="Warren Y.A."/>
            <person name="Tyrrell K.L."/>
            <person name="Citron D.M."/>
            <person name="Goldstein E.J."/>
            <person name="Daigneault M."/>
            <person name="Allen-Vercoe E."/>
            <person name="Young S.K."/>
            <person name="Zeng Q."/>
            <person name="Gargeya S."/>
            <person name="Fitzgerald M."/>
            <person name="Haas B."/>
            <person name="Abouelleil A."/>
            <person name="Alvarado L."/>
            <person name="Arachchi H.M."/>
            <person name="Berlin A."/>
            <person name="Brown A."/>
            <person name="Chapman S.B."/>
            <person name="Chen Z."/>
            <person name="Dunbar C."/>
            <person name="Freedman E."/>
            <person name="Gearin G."/>
            <person name="Gellesch M."/>
            <person name="Goldberg J."/>
            <person name="Griggs A."/>
            <person name="Gujja S."/>
            <person name="Heilman E.R."/>
            <person name="Heiman D."/>
            <person name="Howarth C."/>
            <person name="Larson L."/>
            <person name="Lui A."/>
            <person name="MacDonald P.J."/>
            <person name="Mehta T."/>
            <person name="Montmayeur A."/>
            <person name="Murphy C."/>
            <person name="Neiman D."/>
            <person name="Pearson M."/>
            <person name="Priest M."/>
            <person name="Roberts A."/>
            <person name="Saif S."/>
            <person name="Shea T."/>
            <person name="Shenoy N."/>
            <person name="Sisk P."/>
            <person name="Stolte C."/>
            <person name="Sykes S."/>
            <person name="White J."/>
            <person name="Yandava C."/>
            <person name="Wortman J."/>
            <person name="Nusbaum C."/>
            <person name="Birren B."/>
        </authorList>
    </citation>
    <scope>NUCLEOTIDE SEQUENCE [LARGE SCALE GENOMIC DNA]</scope>
    <source>
        <strain evidence="3 4">WAL-19142</strain>
    </source>
</reference>
<evidence type="ECO:0000259" key="2">
    <source>
        <dbReference type="Pfam" id="PF11738"/>
    </source>
</evidence>
<dbReference type="OrthoDB" id="4990at2"/>
<sequence>MSRLEDAKKKYDKTEIPKELSKRVQAAVEESGARKREREKVVRIRRRKVLAGKCAGVAAGLAIVFTTALNTNTAFADMAARLPVVGGVARLLTFRSYEKDEGDWKISVKIPSVEMIAADTNGLDDSLNQEIHELCIRYGEEAQQRAMEYKKAFMETGGTEEEWAAHNIEINVWYEIKSQTEDYLSFAVMGTESWTSAYSEARYYSIDLKNGKLATLQTLLGDEYVRKADESIQTAMRERQETEGIEFWAQDEGGFSGIDENTKFYVNEKGNPVIVFDKYEIAPGAYGAMEFEVER</sequence>
<dbReference type="Gene3D" id="3.30.565.40">
    <property type="entry name" value="Fervidobacterium nodosum Rt17-B1 like"/>
    <property type="match status" value="1"/>
</dbReference>
<dbReference type="Gene3D" id="3.90.640.20">
    <property type="entry name" value="Heat-shock cognate protein, ATPase"/>
    <property type="match status" value="1"/>
</dbReference>
<evidence type="ECO:0000313" key="4">
    <source>
        <dbReference type="Proteomes" id="UP000037392"/>
    </source>
</evidence>
<dbReference type="Pfam" id="PF11738">
    <property type="entry name" value="DUF3298"/>
    <property type="match status" value="1"/>
</dbReference>
<proteinExistence type="predicted"/>
<keyword evidence="1" id="KW-1133">Transmembrane helix</keyword>
<feature type="transmembrane region" description="Helical" evidence="1">
    <location>
        <begin position="50"/>
        <end position="69"/>
    </location>
</feature>
<dbReference type="InterPro" id="IPR021729">
    <property type="entry name" value="DUF3298"/>
</dbReference>
<comment type="caution">
    <text evidence="3">The sequence shown here is derived from an EMBL/GenBank/DDBJ whole genome shotgun (WGS) entry which is preliminary data.</text>
</comment>
<name>A0A0J9C0D7_9FIRM</name>
<keyword evidence="1" id="KW-0812">Transmembrane</keyword>
<feature type="domain" description="DUF3298" evidence="2">
    <location>
        <begin position="223"/>
        <end position="294"/>
    </location>
</feature>
<dbReference type="InterPro" id="IPR037126">
    <property type="entry name" value="PdaC/RsiV-like_sf"/>
</dbReference>
<organism evidence="3 4">
    <name type="scientific">[Clostridium] citroniae WAL-19142</name>
    <dbReference type="NCBI Taxonomy" id="742734"/>
    <lineage>
        <taxon>Bacteria</taxon>
        <taxon>Bacillati</taxon>
        <taxon>Bacillota</taxon>
        <taxon>Clostridia</taxon>
        <taxon>Lachnospirales</taxon>
        <taxon>Lachnospiraceae</taxon>
        <taxon>Enterocloster</taxon>
    </lineage>
</organism>
<keyword evidence="1" id="KW-0472">Membrane</keyword>
<accession>A0A0J9C0D7</accession>
<evidence type="ECO:0000256" key="1">
    <source>
        <dbReference type="SAM" id="Phobius"/>
    </source>
</evidence>